<feature type="region of interest" description="Disordered" evidence="1">
    <location>
        <begin position="209"/>
        <end position="253"/>
    </location>
</feature>
<feature type="compositionally biased region" description="Polar residues" evidence="1">
    <location>
        <begin position="465"/>
        <end position="481"/>
    </location>
</feature>
<evidence type="ECO:0000256" key="1">
    <source>
        <dbReference type="SAM" id="MobiDB-lite"/>
    </source>
</evidence>
<dbReference type="InterPro" id="IPR050817">
    <property type="entry name" value="DjlA_DnaK_co-chaperone"/>
</dbReference>
<sequence>MPSSWKSMDAEAPGVASGLRGDAETSQRSARSDTLYAVLNVSHTATVEEITAAYRKLALVHHPDRPSGVQVKFQEIQRAYEVLSATETRAKYDALLSGKVAVRNFKRPPQLESVLQPVYALLADGAFYEFEAAPSKLKCSFHYGDGIRFNGECGSLIGLAGDDFLYWTINGRGYASRLFKAGSSFALSSVCVLYRSNLGLRKVPLRRSSLKSPSTSLPTRTSGGIQGASGSAGVSGGSVSTKNAASGSAANRSEAHRIKEALLKRERSRNFKKRLEMIGQEETEKRRYLQQNLWEKFTTLHMATETVLQCVLKGTPVPVELVRLMGYTSPDATLCSSDVGSSQLPAVAESVLDSSLWVDPLHSDYYSDDEMLREGGGGGKEEDRHRVARGGGVATHCSRGSGHSWSCGSLSQRSTQGSDGLPDGDTCRGGSTAALPLPSTLRRFERDAAAVTGVSTGTGAIETQAVASPSPQPLCPTSSMESPGEVTPPPRTSESHTASISRPSCAANAPVKKLATKKSAEPVAQAKEGLPRSGFSAASTPPPVSAGEECSHGVGSIAVAAASTHVSPHRVSLTDAPAEKLSEDCKVCPPSPRQRDNCGGVDAAVLPTHLEPTVQENPEPAKDGDDAVLNSSKTLAKKKSKGRLKPRWMLATEAYTRRANPLPTYSFNATTQSFSSHHEANRAYSKLSAEQLFEEERAFMDYFAKTKRVF</sequence>
<feature type="domain" description="J" evidence="2">
    <location>
        <begin position="34"/>
        <end position="96"/>
    </location>
</feature>
<name>A0AAW3BZT0_9TRYP</name>
<comment type="caution">
    <text evidence="3">The sequence shown here is derived from an EMBL/GenBank/DDBJ whole genome shotgun (WGS) entry which is preliminary data.</text>
</comment>
<gene>
    <name evidence="3" type="ORF">Q4I28_002567</name>
</gene>
<dbReference type="Proteomes" id="UP001501274">
    <property type="component" value="Unassembled WGS sequence"/>
</dbReference>
<organism evidence="3 4">
    <name type="scientific">Leishmania naiffi</name>
    <dbReference type="NCBI Taxonomy" id="5678"/>
    <lineage>
        <taxon>Eukaryota</taxon>
        <taxon>Discoba</taxon>
        <taxon>Euglenozoa</taxon>
        <taxon>Kinetoplastea</taxon>
        <taxon>Metakinetoplastina</taxon>
        <taxon>Trypanosomatida</taxon>
        <taxon>Trypanosomatidae</taxon>
        <taxon>Leishmaniinae</taxon>
        <taxon>Leishmania</taxon>
        <taxon>Leishmania naiffi species complex</taxon>
    </lineage>
</organism>
<dbReference type="InterPro" id="IPR001623">
    <property type="entry name" value="DnaJ_domain"/>
</dbReference>
<dbReference type="CDD" id="cd06257">
    <property type="entry name" value="DnaJ"/>
    <property type="match status" value="1"/>
</dbReference>
<dbReference type="AlphaFoldDB" id="A0AAW3BZT0"/>
<dbReference type="PRINTS" id="PR00625">
    <property type="entry name" value="JDOMAIN"/>
</dbReference>
<keyword evidence="4" id="KW-1185">Reference proteome</keyword>
<dbReference type="PANTHER" id="PTHR24074">
    <property type="entry name" value="CO-CHAPERONE PROTEIN DJLA"/>
    <property type="match status" value="1"/>
</dbReference>
<accession>A0AAW3BZT0</accession>
<feature type="compositionally biased region" description="Polar residues" evidence="1">
    <location>
        <begin position="401"/>
        <end position="418"/>
    </location>
</feature>
<dbReference type="SUPFAM" id="SSF46565">
    <property type="entry name" value="Chaperone J-domain"/>
    <property type="match status" value="1"/>
</dbReference>
<reference evidence="3 4" key="1">
    <citation type="submission" date="2024-02" db="EMBL/GenBank/DDBJ databases">
        <title>FIRST GENOME SEQUENCES OF Leishmania (Viannia) shawi, Leishmania (Viannia) lindenbergi AND Leishmania (Viannia) utingensis.</title>
        <authorList>
            <person name="Resadore F."/>
            <person name="Custodio M.G.F."/>
            <person name="Boite M.C."/>
            <person name="Cupolillo E."/>
            <person name="Ferreira G.E.M."/>
        </authorList>
    </citation>
    <scope>NUCLEOTIDE SEQUENCE [LARGE SCALE GENOMIC DNA]</scope>
    <source>
        <strain evidence="3 4">MDAS/BR/1979/M5533</strain>
    </source>
</reference>
<feature type="compositionally biased region" description="Polar residues" evidence="1">
    <location>
        <begin position="241"/>
        <end position="251"/>
    </location>
</feature>
<feature type="compositionally biased region" description="Low complexity" evidence="1">
    <location>
        <begin position="210"/>
        <end position="240"/>
    </location>
</feature>
<evidence type="ECO:0000313" key="3">
    <source>
        <dbReference type="EMBL" id="KAL0527001.1"/>
    </source>
</evidence>
<feature type="region of interest" description="Disordered" evidence="1">
    <location>
        <begin position="461"/>
        <end position="550"/>
    </location>
</feature>
<dbReference type="EMBL" id="JBAMZN010000018">
    <property type="protein sequence ID" value="KAL0527001.1"/>
    <property type="molecule type" value="Genomic_DNA"/>
</dbReference>
<dbReference type="InterPro" id="IPR036869">
    <property type="entry name" value="J_dom_sf"/>
</dbReference>
<dbReference type="Pfam" id="PF00226">
    <property type="entry name" value="DnaJ"/>
    <property type="match status" value="1"/>
</dbReference>
<dbReference type="PROSITE" id="PS50076">
    <property type="entry name" value="DNAJ_2"/>
    <property type="match status" value="1"/>
</dbReference>
<proteinExistence type="predicted"/>
<feature type="region of interest" description="Disordered" evidence="1">
    <location>
        <begin position="368"/>
        <end position="434"/>
    </location>
</feature>
<feature type="region of interest" description="Disordered" evidence="1">
    <location>
        <begin position="1"/>
        <end position="26"/>
    </location>
</feature>
<evidence type="ECO:0000259" key="2">
    <source>
        <dbReference type="PROSITE" id="PS50076"/>
    </source>
</evidence>
<dbReference type="SMART" id="SM00271">
    <property type="entry name" value="DnaJ"/>
    <property type="match status" value="1"/>
</dbReference>
<protein>
    <submittedName>
        <fullName evidence="3">DnaJ domain containing protein</fullName>
    </submittedName>
</protein>
<dbReference type="Gene3D" id="1.10.287.110">
    <property type="entry name" value="DnaJ domain"/>
    <property type="match status" value="1"/>
</dbReference>
<evidence type="ECO:0000313" key="4">
    <source>
        <dbReference type="Proteomes" id="UP001501274"/>
    </source>
</evidence>